<name>A0A8T1VVW5_9STRA</name>
<proteinExistence type="predicted"/>
<dbReference type="Proteomes" id="UP000694044">
    <property type="component" value="Unassembled WGS sequence"/>
</dbReference>
<dbReference type="PROSITE" id="PS50297">
    <property type="entry name" value="ANK_REP_REGION"/>
    <property type="match status" value="5"/>
</dbReference>
<feature type="domain" description="Tyrosine-protein kinase catalytic" evidence="4">
    <location>
        <begin position="349"/>
        <end position="553"/>
    </location>
</feature>
<feature type="repeat" description="ANK" evidence="3">
    <location>
        <begin position="50"/>
        <end position="82"/>
    </location>
</feature>
<feature type="repeat" description="ANK" evidence="3">
    <location>
        <begin position="83"/>
        <end position="117"/>
    </location>
</feature>
<accession>A0A8T1VVW5</accession>
<dbReference type="InterPro" id="IPR001245">
    <property type="entry name" value="Ser-Thr/Tyr_kinase_cat_dom"/>
</dbReference>
<dbReference type="EMBL" id="JAGDFM010000121">
    <property type="protein sequence ID" value="KAG7385437.1"/>
    <property type="molecule type" value="Genomic_DNA"/>
</dbReference>
<dbReference type="PANTHER" id="PTHR24171">
    <property type="entry name" value="ANKYRIN REPEAT DOMAIN-CONTAINING PROTEIN 39-RELATED"/>
    <property type="match status" value="1"/>
</dbReference>
<dbReference type="PROSITE" id="PS50088">
    <property type="entry name" value="ANK_REPEAT"/>
    <property type="match status" value="5"/>
</dbReference>
<dbReference type="InterPro" id="IPR020635">
    <property type="entry name" value="Tyr_kinase_cat_dom"/>
</dbReference>
<feature type="repeat" description="ANK" evidence="3">
    <location>
        <begin position="229"/>
        <end position="261"/>
    </location>
</feature>
<gene>
    <name evidence="5" type="ORF">PHYPSEUDO_001473</name>
</gene>
<evidence type="ECO:0000256" key="1">
    <source>
        <dbReference type="ARBA" id="ARBA00022737"/>
    </source>
</evidence>
<evidence type="ECO:0000256" key="3">
    <source>
        <dbReference type="PROSITE-ProRule" id="PRU00023"/>
    </source>
</evidence>
<protein>
    <recommendedName>
        <fullName evidence="4">Tyrosine-protein kinase catalytic domain-containing protein</fullName>
    </recommendedName>
</protein>
<keyword evidence="2 3" id="KW-0040">ANK repeat</keyword>
<dbReference type="OrthoDB" id="129354at2759"/>
<dbReference type="SMART" id="SM00219">
    <property type="entry name" value="TyrKc"/>
    <property type="match status" value="1"/>
</dbReference>
<reference evidence="5" key="1">
    <citation type="submission" date="2021-02" db="EMBL/GenBank/DDBJ databases">
        <authorList>
            <person name="Palmer J.M."/>
        </authorList>
    </citation>
    <scope>NUCLEOTIDE SEQUENCE</scope>
    <source>
        <strain evidence="5">SCRP734</strain>
    </source>
</reference>
<dbReference type="AlphaFoldDB" id="A0A8T1VVW5"/>
<evidence type="ECO:0000256" key="2">
    <source>
        <dbReference type="ARBA" id="ARBA00023043"/>
    </source>
</evidence>
<evidence type="ECO:0000313" key="5">
    <source>
        <dbReference type="EMBL" id="KAG7385437.1"/>
    </source>
</evidence>
<sequence>MKWCVGQGIDVNDNDNKGFTALVLAASRGHFATVQWLVEQGAQVERHDGNGNTALLCAAGIGHLEMVQYLVGERTHVNEKDDDGKTALHCGAEASEENVAVVQYLLDKGLESSATEKWGRTALHYASTSQNFELAEFLLKECFRNGKPPMADLWRTLFEAAKGDRLDLLQFLVEYNVDAVEFLLSHGVNPAEADKFGATAVLEASQHGHTSALSVLLEAGGSIVDLNFAGQTALHLAAQGGHDDVVDLMLKRGADIDASDKRGWTSLHSAAAAGHAHVVKTLIDHGATLHSRTISWRTAEVLALQHGHSDVASSLNSDSEVLGALTSAEFDNYKEYLLDPMDVHFNSITTFIQDSSEGSWLDAPIDVKLRKQEWCSQSFAEALDRWSSLNHPHVMKLFGFCHGTGASKEPYFVYERPTYDSMYDCLYDGEPVTTIQDVWDRMYEAALGLQYLHDRNIVHGHVCSYSIAVASNGVAKLHVLDGVQKEFASTPETLAGLPPTFDSDVFAFGLVIVESITRSSLCYQVDWDHFDDAILSGKLPKKPDSMTSIRGDW</sequence>
<keyword evidence="6" id="KW-1185">Reference proteome</keyword>
<dbReference type="Pfam" id="PF07714">
    <property type="entry name" value="PK_Tyr_Ser-Thr"/>
    <property type="match status" value="1"/>
</dbReference>
<evidence type="ECO:0000313" key="6">
    <source>
        <dbReference type="Proteomes" id="UP000694044"/>
    </source>
</evidence>
<dbReference type="Pfam" id="PF13637">
    <property type="entry name" value="Ank_4"/>
    <property type="match status" value="1"/>
</dbReference>
<dbReference type="SMART" id="SM00248">
    <property type="entry name" value="ANK"/>
    <property type="match status" value="8"/>
</dbReference>
<dbReference type="Pfam" id="PF12796">
    <property type="entry name" value="Ank_2"/>
    <property type="match status" value="2"/>
</dbReference>
<feature type="repeat" description="ANK" evidence="3">
    <location>
        <begin position="17"/>
        <end position="49"/>
    </location>
</feature>
<feature type="repeat" description="ANK" evidence="3">
    <location>
        <begin position="262"/>
        <end position="294"/>
    </location>
</feature>
<keyword evidence="1" id="KW-0677">Repeat</keyword>
<comment type="caution">
    <text evidence="5">The sequence shown here is derived from an EMBL/GenBank/DDBJ whole genome shotgun (WGS) entry which is preliminary data.</text>
</comment>
<dbReference type="InterPro" id="IPR002110">
    <property type="entry name" value="Ankyrin_rpt"/>
</dbReference>
<dbReference type="Pfam" id="PF00023">
    <property type="entry name" value="Ank"/>
    <property type="match status" value="1"/>
</dbReference>
<dbReference type="PANTHER" id="PTHR24171:SF10">
    <property type="entry name" value="ANKYRIN REPEAT DOMAIN-CONTAINING PROTEIN 29-LIKE"/>
    <property type="match status" value="1"/>
</dbReference>
<dbReference type="GO" id="GO:0004713">
    <property type="term" value="F:protein tyrosine kinase activity"/>
    <property type="evidence" value="ECO:0007669"/>
    <property type="project" value="InterPro"/>
</dbReference>
<evidence type="ECO:0000259" key="4">
    <source>
        <dbReference type="SMART" id="SM00219"/>
    </source>
</evidence>
<organism evidence="5 6">
    <name type="scientific">Phytophthora pseudosyringae</name>
    <dbReference type="NCBI Taxonomy" id="221518"/>
    <lineage>
        <taxon>Eukaryota</taxon>
        <taxon>Sar</taxon>
        <taxon>Stramenopiles</taxon>
        <taxon>Oomycota</taxon>
        <taxon>Peronosporomycetes</taxon>
        <taxon>Peronosporales</taxon>
        <taxon>Peronosporaceae</taxon>
        <taxon>Phytophthora</taxon>
    </lineage>
</organism>